<gene>
    <name evidence="2" type="ORF">Esi_0051_0071</name>
</gene>
<dbReference type="InParanoid" id="D7G3I3"/>
<keyword evidence="3" id="KW-1185">Reference proteome</keyword>
<protein>
    <submittedName>
        <fullName evidence="2">Uncharacterized protein</fullName>
    </submittedName>
</protein>
<dbReference type="EMBL" id="FN648719">
    <property type="protein sequence ID" value="CBJ26981.1"/>
    <property type="molecule type" value="Genomic_DNA"/>
</dbReference>
<sequence length="862" mass="91632">MLGEAGAGEIFVADGVGKVKRRTVSRKAASKRGKKMAKGQTTAKGGKTDSNSSDENQDDSARKRKSSEKKPWQRSTGRSRSMTVVDVAMAAMQKKREARLKARAMLKDARGLILKGRMNRAHAALCEAVACNEAPHLLVILSELRARVRAALGLWDEAGEDVRVALKGLEQGEGVGVDDVDSDEERTEIQWLQDTGQFAAAVLAAREMDAQVKRHIHDQHLQGGGGGDQEIAGESRGGDGEPNLGSILFQDVQSEDDDQGETYEAAVWAKVAIADLATRNMGQRHEKDKKTKGTTGGGTGGAFGERQASLRNKAKRAKRKRAVQGGKPGGGNDNGAEDGAATHETPDAENKAPSAAAVAMSSLTTSVKHVVIDTGDGDKQQDDSSGGQPTTVGLSDVGTHKTHTEEQGEQTASAVKPATTVVAAAAAETTDSASPTKPHHQGQQPEQRCLEAAEHARSGGEKGDNTPPASGGHDQVCDAEGEEQTTEEKKGKTHVTKQSTKVGAVAAAGSDGSMPVIDSAVDGGHGDIAQPKTDGGPQKKHAMGDEDGLGNARLDKEHNKEGEGEGTGEESDNSIDLERPQGKEHDDGKGGEQRTTEGENDHTNVVGKEQEFAVMEEETEGEETEEEESEEEEEEREEEEEDAERLAKTDEDNRCNLEAAIDSLQLLLGDERMAWRADVRTPRVLATAIEKLADLSQRPANDDRADKTMDLPGTRGGAGAATEGQPIKKRPSTRQEILQSGEESLRGVFAVLEGKLSSLVAEWKPRWKSHCQAKNIPIRREGGGGVGGGWNKMRAKMKRGGKGGSRRSLPDVVHGILVSAAEAGVDIEKMGLELVEPTAAKHQDPGATTAEERPTTPRRSHG</sequence>
<reference evidence="2 3" key="1">
    <citation type="journal article" date="2010" name="Nature">
        <title>The Ectocarpus genome and the independent evolution of multicellularity in brown algae.</title>
        <authorList>
            <person name="Cock J.M."/>
            <person name="Sterck L."/>
            <person name="Rouze P."/>
            <person name="Scornet D."/>
            <person name="Allen A.E."/>
            <person name="Amoutzias G."/>
            <person name="Anthouard V."/>
            <person name="Artiguenave F."/>
            <person name="Aury J.M."/>
            <person name="Badger J.H."/>
            <person name="Beszteri B."/>
            <person name="Billiau K."/>
            <person name="Bonnet E."/>
            <person name="Bothwell J.H."/>
            <person name="Bowler C."/>
            <person name="Boyen C."/>
            <person name="Brownlee C."/>
            <person name="Carrano C.J."/>
            <person name="Charrier B."/>
            <person name="Cho G.Y."/>
            <person name="Coelho S.M."/>
            <person name="Collen J."/>
            <person name="Corre E."/>
            <person name="Da Silva C."/>
            <person name="Delage L."/>
            <person name="Delaroque N."/>
            <person name="Dittami S.M."/>
            <person name="Doulbeau S."/>
            <person name="Elias M."/>
            <person name="Farnham G."/>
            <person name="Gachon C.M."/>
            <person name="Gschloessl B."/>
            <person name="Heesch S."/>
            <person name="Jabbari K."/>
            <person name="Jubin C."/>
            <person name="Kawai H."/>
            <person name="Kimura K."/>
            <person name="Kloareg B."/>
            <person name="Kupper F.C."/>
            <person name="Lang D."/>
            <person name="Le Bail A."/>
            <person name="Leblanc C."/>
            <person name="Lerouge P."/>
            <person name="Lohr M."/>
            <person name="Lopez P.J."/>
            <person name="Martens C."/>
            <person name="Maumus F."/>
            <person name="Michel G."/>
            <person name="Miranda-Saavedra D."/>
            <person name="Morales J."/>
            <person name="Moreau H."/>
            <person name="Motomura T."/>
            <person name="Nagasato C."/>
            <person name="Napoli C.A."/>
            <person name="Nelson D.R."/>
            <person name="Nyvall-Collen P."/>
            <person name="Peters A.F."/>
            <person name="Pommier C."/>
            <person name="Potin P."/>
            <person name="Poulain J."/>
            <person name="Quesneville H."/>
            <person name="Read B."/>
            <person name="Rensing S.A."/>
            <person name="Ritter A."/>
            <person name="Rousvoal S."/>
            <person name="Samanta M."/>
            <person name="Samson G."/>
            <person name="Schroeder D.C."/>
            <person name="Segurens B."/>
            <person name="Strittmatter M."/>
            <person name="Tonon T."/>
            <person name="Tregear J.W."/>
            <person name="Valentin K."/>
            <person name="von Dassow P."/>
            <person name="Yamagishi T."/>
            <person name="Van de Peer Y."/>
            <person name="Wincker P."/>
        </authorList>
    </citation>
    <scope>NUCLEOTIDE SEQUENCE [LARGE SCALE GENOMIC DNA]</scope>
    <source>
        <strain evidence="3">Ec32 / CCAP1310/4</strain>
    </source>
</reference>
<feature type="compositionally biased region" description="Basic and acidic residues" evidence="1">
    <location>
        <begin position="576"/>
        <end position="602"/>
    </location>
</feature>
<feature type="compositionally biased region" description="Basic and acidic residues" evidence="1">
    <location>
        <begin position="553"/>
        <end position="563"/>
    </location>
</feature>
<feature type="compositionally biased region" description="Acidic residues" evidence="1">
    <location>
        <begin position="564"/>
        <end position="575"/>
    </location>
</feature>
<dbReference type="EMBL" id="FN649749">
    <property type="protein sequence ID" value="CBJ26981.1"/>
    <property type="molecule type" value="Genomic_DNA"/>
</dbReference>
<dbReference type="Proteomes" id="UP000002630">
    <property type="component" value="Linkage Group LG24"/>
</dbReference>
<feature type="region of interest" description="Disordered" evidence="1">
    <location>
        <begin position="279"/>
        <end position="359"/>
    </location>
</feature>
<feature type="region of interest" description="Disordered" evidence="1">
    <location>
        <begin position="836"/>
        <end position="862"/>
    </location>
</feature>
<feature type="region of interest" description="Disordered" evidence="1">
    <location>
        <begin position="699"/>
        <end position="733"/>
    </location>
</feature>
<feature type="compositionally biased region" description="Basic and acidic residues" evidence="1">
    <location>
        <begin position="700"/>
        <end position="709"/>
    </location>
</feature>
<feature type="compositionally biased region" description="Gly residues" evidence="1">
    <location>
        <begin position="294"/>
        <end position="303"/>
    </location>
</feature>
<feature type="compositionally biased region" description="Acidic residues" evidence="1">
    <location>
        <begin position="614"/>
        <end position="643"/>
    </location>
</feature>
<feature type="compositionally biased region" description="Low complexity" evidence="1">
    <location>
        <begin position="411"/>
        <end position="436"/>
    </location>
</feature>
<feature type="compositionally biased region" description="Basic residues" evidence="1">
    <location>
        <begin position="18"/>
        <end position="37"/>
    </location>
</feature>
<feature type="compositionally biased region" description="Basic residues" evidence="1">
    <location>
        <begin position="312"/>
        <end position="322"/>
    </location>
</feature>
<evidence type="ECO:0000313" key="2">
    <source>
        <dbReference type="EMBL" id="CBJ26981.1"/>
    </source>
</evidence>
<proteinExistence type="predicted"/>
<feature type="compositionally biased region" description="Polar residues" evidence="1">
    <location>
        <begin position="73"/>
        <end position="82"/>
    </location>
</feature>
<feature type="region of interest" description="Disordered" evidence="1">
    <location>
        <begin position="12"/>
        <end position="84"/>
    </location>
</feature>
<name>D7G3I3_ECTSI</name>
<feature type="region of interest" description="Disordered" evidence="1">
    <location>
        <begin position="374"/>
        <end position="651"/>
    </location>
</feature>
<feature type="compositionally biased region" description="Basic and acidic residues" evidence="1">
    <location>
        <begin position="448"/>
        <end position="464"/>
    </location>
</feature>
<organism evidence="2 3">
    <name type="scientific">Ectocarpus siliculosus</name>
    <name type="common">Brown alga</name>
    <name type="synonym">Conferva siliculosa</name>
    <dbReference type="NCBI Taxonomy" id="2880"/>
    <lineage>
        <taxon>Eukaryota</taxon>
        <taxon>Sar</taxon>
        <taxon>Stramenopiles</taxon>
        <taxon>Ochrophyta</taxon>
        <taxon>PX clade</taxon>
        <taxon>Phaeophyceae</taxon>
        <taxon>Ectocarpales</taxon>
        <taxon>Ectocarpaceae</taxon>
        <taxon>Ectocarpus</taxon>
    </lineage>
</organism>
<feature type="compositionally biased region" description="Basic and acidic residues" evidence="1">
    <location>
        <begin position="340"/>
        <end position="350"/>
    </location>
</feature>
<feature type="region of interest" description="Disordered" evidence="1">
    <location>
        <begin position="218"/>
        <end position="246"/>
    </location>
</feature>
<dbReference type="OMA" id="INRHERF"/>
<dbReference type="STRING" id="2880.D7G3I3"/>
<evidence type="ECO:0000313" key="3">
    <source>
        <dbReference type="Proteomes" id="UP000002630"/>
    </source>
</evidence>
<dbReference type="AlphaFoldDB" id="D7G3I3"/>
<feature type="compositionally biased region" description="Basic and acidic residues" evidence="1">
    <location>
        <begin position="839"/>
        <end position="855"/>
    </location>
</feature>
<accession>D7G3I3</accession>
<evidence type="ECO:0000256" key="1">
    <source>
        <dbReference type="SAM" id="MobiDB-lite"/>
    </source>
</evidence>